<protein>
    <submittedName>
        <fullName evidence="2">DNA pilot protein</fullName>
    </submittedName>
</protein>
<dbReference type="EMBL" id="PP511768">
    <property type="protein sequence ID" value="XCD07225.1"/>
    <property type="molecule type" value="Genomic_DNA"/>
</dbReference>
<accession>A0AAU8B0P3</accession>
<name>A0AAU8B0P3_9VIRU</name>
<evidence type="ECO:0000313" key="2">
    <source>
        <dbReference type="EMBL" id="XCD04880.1"/>
    </source>
</evidence>
<evidence type="ECO:0000313" key="3">
    <source>
        <dbReference type="EMBL" id="XCD07225.1"/>
    </source>
</evidence>
<keyword evidence="1" id="KW-0175">Coiled coil</keyword>
<organism evidence="2">
    <name type="scientific">Dulem virus 87</name>
    <dbReference type="NCBI Taxonomy" id="3145798"/>
    <lineage>
        <taxon>Viruses</taxon>
        <taxon>Monodnaviria</taxon>
        <taxon>Sangervirae</taxon>
        <taxon>Phixviricota</taxon>
        <taxon>Malgrandaviricetes</taxon>
        <taxon>Petitvirales</taxon>
        <taxon>Microviridae</taxon>
        <taxon>Microvirus</taxon>
    </lineage>
</organism>
<feature type="coiled-coil region" evidence="1">
    <location>
        <begin position="124"/>
        <end position="183"/>
    </location>
</feature>
<dbReference type="EMBL" id="PP511519">
    <property type="protein sequence ID" value="XCD04880.1"/>
    <property type="molecule type" value="Genomic_DNA"/>
</dbReference>
<proteinExistence type="predicted"/>
<sequence length="338" mass="38212">MAILSGLTAASLGGQALMSGLKSVANWFTGGQSIRQQINAQKELARYQFDLNREQWAAENDYNSPLAQVTRLKSAGLNPNLVYGSGSVAGNTTTQGPRASIPHVERNQLKFENLADIAARTESLKFQRNQNILLEEEVNKRKEEVEHIRLENQRLRGFYDYDLEDKRLGIERLKSTIDNIQANTALTVQQKATEIYKLVEMRSRVKLNEQQRLNAEATYGLILEQKGLTKQQKENAIVLYSSIIANTNLTLAQIKNATATFGKIIADTSLSVQSRENMLASYTNIILRNSSLRNSNFRDEALNDYYYSRGRIPGQNPINDLYNAGRNGIVDFWRWFKG</sequence>
<reference evidence="2" key="1">
    <citation type="submission" date="2024-03" db="EMBL/GenBank/DDBJ databases">
        <title>Diverse circular DNA viruses in blood, oral, and fecal samples of captive lemurs.</title>
        <authorList>
            <person name="Paietta E.N."/>
            <person name="Kraberger S."/>
            <person name="Lund M.C."/>
            <person name="Custer J.M."/>
            <person name="Vargas K.M."/>
            <person name="Ehmke E.E."/>
            <person name="Yoder A.D."/>
            <person name="Varsani A."/>
        </authorList>
    </citation>
    <scope>NUCLEOTIDE SEQUENCE</scope>
    <source>
        <strain evidence="2">Duke_24FF_1360</strain>
        <strain evidence="3">Duke_26_109</strain>
    </source>
</reference>
<evidence type="ECO:0000256" key="1">
    <source>
        <dbReference type="SAM" id="Coils"/>
    </source>
</evidence>